<dbReference type="AlphaFoldDB" id="A0A0G2ZC73"/>
<reference evidence="4 5" key="1">
    <citation type="submission" date="2015-04" db="EMBL/GenBank/DDBJ databases">
        <title>Complete Genome Sequence of Kosmotoga pacifica SLHLJ1.</title>
        <authorList>
            <person name="Jiang L.J."/>
            <person name="Shao Z.Z."/>
            <person name="Jebbar M."/>
        </authorList>
    </citation>
    <scope>NUCLEOTIDE SEQUENCE [LARGE SCALE GENOMIC DNA]</scope>
    <source>
        <strain evidence="4 5">SLHLJ1</strain>
    </source>
</reference>
<accession>A0A0G2ZC73</accession>
<dbReference type="PATRIC" id="fig|1330330.3.peg.1522"/>
<dbReference type="PANTHER" id="PTHR19848:SF8">
    <property type="entry name" value="F-BOX AND WD REPEAT DOMAIN CONTAINING 7"/>
    <property type="match status" value="1"/>
</dbReference>
<dbReference type="InterPro" id="IPR015943">
    <property type="entry name" value="WD40/YVTN_repeat-like_dom_sf"/>
</dbReference>
<evidence type="ECO:0000256" key="3">
    <source>
        <dbReference type="PROSITE-ProRule" id="PRU00221"/>
    </source>
</evidence>
<evidence type="ECO:0000313" key="5">
    <source>
        <dbReference type="Proteomes" id="UP000035159"/>
    </source>
</evidence>
<dbReference type="KEGG" id="kpf:IX53_07520"/>
<organism evidence="4 5">
    <name type="scientific">Kosmotoga pacifica</name>
    <dbReference type="NCBI Taxonomy" id="1330330"/>
    <lineage>
        <taxon>Bacteria</taxon>
        <taxon>Thermotogati</taxon>
        <taxon>Thermotogota</taxon>
        <taxon>Thermotogae</taxon>
        <taxon>Kosmotogales</taxon>
        <taxon>Kosmotogaceae</taxon>
        <taxon>Kosmotoga</taxon>
    </lineage>
</organism>
<dbReference type="InterPro" id="IPR019775">
    <property type="entry name" value="WD40_repeat_CS"/>
</dbReference>
<keyword evidence="5" id="KW-1185">Reference proteome</keyword>
<dbReference type="PROSITE" id="PS50294">
    <property type="entry name" value="WD_REPEATS_REGION"/>
    <property type="match status" value="2"/>
</dbReference>
<protein>
    <recommendedName>
        <fullName evidence="6">Anaphase-promoting complex subunit 4 WD40 domain-containing protein</fullName>
    </recommendedName>
</protein>
<gene>
    <name evidence="4" type="ORF">IX53_07520</name>
</gene>
<evidence type="ECO:0000313" key="4">
    <source>
        <dbReference type="EMBL" id="AKI97686.1"/>
    </source>
</evidence>
<dbReference type="SMART" id="SM00320">
    <property type="entry name" value="WD40"/>
    <property type="match status" value="5"/>
</dbReference>
<dbReference type="PROSITE" id="PS00678">
    <property type="entry name" value="WD_REPEATS_1"/>
    <property type="match status" value="1"/>
</dbReference>
<dbReference type="PROSITE" id="PS50082">
    <property type="entry name" value="WD_REPEATS_2"/>
    <property type="match status" value="2"/>
</dbReference>
<dbReference type="Pfam" id="PF00400">
    <property type="entry name" value="WD40"/>
    <property type="match status" value="3"/>
</dbReference>
<dbReference type="OrthoDB" id="36343at2"/>
<dbReference type="InterPro" id="IPR036322">
    <property type="entry name" value="WD40_repeat_dom_sf"/>
</dbReference>
<name>A0A0G2ZC73_9BACT</name>
<dbReference type="EMBL" id="CP011232">
    <property type="protein sequence ID" value="AKI97686.1"/>
    <property type="molecule type" value="Genomic_DNA"/>
</dbReference>
<dbReference type="SUPFAM" id="SSF50978">
    <property type="entry name" value="WD40 repeat-like"/>
    <property type="match status" value="1"/>
</dbReference>
<feature type="repeat" description="WD" evidence="3">
    <location>
        <begin position="296"/>
        <end position="322"/>
    </location>
</feature>
<dbReference type="PANTHER" id="PTHR19848">
    <property type="entry name" value="WD40 REPEAT PROTEIN"/>
    <property type="match status" value="1"/>
</dbReference>
<keyword evidence="2" id="KW-0677">Repeat</keyword>
<evidence type="ECO:0000256" key="2">
    <source>
        <dbReference type="ARBA" id="ARBA00022737"/>
    </source>
</evidence>
<sequence length="322" mass="36186">MEEVLVVNYVKEPVQRRIKAHRSSVEGIAVDNKSNLFFTCSYDHTIKMWDFEGNLLKSVEFNAENGEPAIVTALGICPKGEFLVAGSNAEIVVYSLPELQLVVRKNFRNVEATASVPAIVAEVSSIAISPDSTKLVVGIDNGTIKVFEFPELKYMNTFHQQTFGLGVFLTFWDSTTFFSAAESVNRWNINNLDSVRPEFLELPYDFKARDITVDRTKELLYVAGSGERENIKIYSLMDLKFQYALPESQSVTTVRVSREGIMVAGTKDRDLGDSVKLWDPEKKELLRTLNCPLPNLNSLEITSEGNLLISTHENGSIILWNF</sequence>
<evidence type="ECO:0008006" key="6">
    <source>
        <dbReference type="Google" id="ProtNLM"/>
    </source>
</evidence>
<feature type="repeat" description="WD" evidence="3">
    <location>
        <begin position="18"/>
        <end position="52"/>
    </location>
</feature>
<keyword evidence="1 3" id="KW-0853">WD repeat</keyword>
<dbReference type="InterPro" id="IPR001680">
    <property type="entry name" value="WD40_rpt"/>
</dbReference>
<dbReference type="STRING" id="1330330.IX53_07520"/>
<proteinExistence type="predicted"/>
<evidence type="ECO:0000256" key="1">
    <source>
        <dbReference type="ARBA" id="ARBA00022574"/>
    </source>
</evidence>
<dbReference type="Gene3D" id="2.130.10.10">
    <property type="entry name" value="YVTN repeat-like/Quinoprotein amine dehydrogenase"/>
    <property type="match status" value="2"/>
</dbReference>
<dbReference type="Proteomes" id="UP000035159">
    <property type="component" value="Chromosome"/>
</dbReference>